<gene>
    <name evidence="2" type="ORF">B7H17_24385</name>
</gene>
<dbReference type="Proteomes" id="UP000193675">
    <property type="component" value="Unassembled WGS sequence"/>
</dbReference>
<evidence type="ECO:0000256" key="1">
    <source>
        <dbReference type="SAM" id="MobiDB-lite"/>
    </source>
</evidence>
<dbReference type="Pfam" id="PF07130">
    <property type="entry name" value="YebG"/>
    <property type="match status" value="1"/>
</dbReference>
<evidence type="ECO:0000313" key="2">
    <source>
        <dbReference type="EMBL" id="ORL58913.1"/>
    </source>
</evidence>
<dbReference type="AlphaFoldDB" id="A0A1X1A106"/>
<dbReference type="RefSeq" id="WP_084851469.1">
    <property type="nucleotide sequence ID" value="NZ_JALKHB010000002.1"/>
</dbReference>
<organism evidence="2 3">
    <name type="scientific">Pseudomonas putida</name>
    <name type="common">Arthrobacter siderocapsulatus</name>
    <dbReference type="NCBI Taxonomy" id="303"/>
    <lineage>
        <taxon>Bacteria</taxon>
        <taxon>Pseudomonadati</taxon>
        <taxon>Pseudomonadota</taxon>
        <taxon>Gammaproteobacteria</taxon>
        <taxon>Pseudomonadales</taxon>
        <taxon>Pseudomonadaceae</taxon>
        <taxon>Pseudomonas</taxon>
    </lineage>
</organism>
<proteinExistence type="predicted"/>
<name>A0A1X1A106_PSEPU</name>
<protein>
    <submittedName>
        <fullName evidence="2">Uncharacterized protein</fullName>
    </submittedName>
</protein>
<accession>A0A1X1A106</accession>
<dbReference type="Gene3D" id="1.10.10.710">
    <property type="entry name" value="PSPTO_1197 like"/>
    <property type="match status" value="1"/>
</dbReference>
<comment type="caution">
    <text evidence="2">The sequence shown here is derived from an EMBL/GenBank/DDBJ whole genome shotgun (WGS) entry which is preliminary data.</text>
</comment>
<evidence type="ECO:0000313" key="3">
    <source>
        <dbReference type="Proteomes" id="UP000193675"/>
    </source>
</evidence>
<feature type="compositionally biased region" description="Basic and acidic residues" evidence="1">
    <location>
        <begin position="9"/>
        <end position="23"/>
    </location>
</feature>
<dbReference type="InterPro" id="IPR038627">
    <property type="entry name" value="YebG-like_sf"/>
</dbReference>
<dbReference type="InterPro" id="IPR009813">
    <property type="entry name" value="Uncharacterised_YebG"/>
</dbReference>
<sequence length="87" mass="9659">MAVETFYRSTRDKDSEFMDRKSADAHDQMLELAEKIAESLGRNFPDMNEKHCEDLGIFMAKNRGAFTAAFKGNLAALSEINAAAPAE</sequence>
<dbReference type="EMBL" id="NBWC01000049">
    <property type="protein sequence ID" value="ORL58913.1"/>
    <property type="molecule type" value="Genomic_DNA"/>
</dbReference>
<reference evidence="2 3" key="1">
    <citation type="submission" date="2017-04" db="EMBL/GenBank/DDBJ databases">
        <title>Presence of VIM-2 positive Pseudomonas species in chickens and their surrounding environment.</title>
        <authorList>
            <person name="Zhang R."/>
        </authorList>
    </citation>
    <scope>NUCLEOTIDE SEQUENCE [LARGE SCALE GENOMIC DNA]</scope>
    <source>
        <strain evidence="2 3">DZ-C18</strain>
    </source>
</reference>
<feature type="region of interest" description="Disordered" evidence="1">
    <location>
        <begin position="1"/>
        <end position="23"/>
    </location>
</feature>
<dbReference type="OrthoDB" id="7015534at2"/>